<dbReference type="InterPro" id="IPR035979">
    <property type="entry name" value="RBD_domain_sf"/>
</dbReference>
<dbReference type="SMART" id="SM00508">
    <property type="entry name" value="PostSET"/>
    <property type="match status" value="1"/>
</dbReference>
<dbReference type="EMBL" id="JACTAM010000008">
    <property type="protein sequence ID" value="KAI2661522.1"/>
    <property type="molecule type" value="Genomic_DNA"/>
</dbReference>
<dbReference type="PROSITE" id="PS50868">
    <property type="entry name" value="POST_SET"/>
    <property type="match status" value="1"/>
</dbReference>
<evidence type="ECO:0000256" key="8">
    <source>
        <dbReference type="ARBA" id="ARBA00023163"/>
    </source>
</evidence>
<keyword evidence="4" id="KW-0949">S-adenosyl-L-methionine</keyword>
<evidence type="ECO:0000313" key="16">
    <source>
        <dbReference type="Proteomes" id="UP000830375"/>
    </source>
</evidence>
<dbReference type="Pfam" id="PF00856">
    <property type="entry name" value="SET"/>
    <property type="match status" value="1"/>
</dbReference>
<evidence type="ECO:0000256" key="9">
    <source>
        <dbReference type="ARBA" id="ARBA00023242"/>
    </source>
</evidence>
<evidence type="ECO:0000259" key="14">
    <source>
        <dbReference type="PROSITE" id="PS50868"/>
    </source>
</evidence>
<dbReference type="InterPro" id="IPR001214">
    <property type="entry name" value="SET_dom"/>
</dbReference>
<feature type="compositionally biased region" description="Polar residues" evidence="11">
    <location>
        <begin position="297"/>
        <end position="322"/>
    </location>
</feature>
<feature type="region of interest" description="Disordered" evidence="11">
    <location>
        <begin position="1267"/>
        <end position="1297"/>
    </location>
</feature>
<feature type="compositionally biased region" description="Acidic residues" evidence="11">
    <location>
        <begin position="1030"/>
        <end position="1039"/>
    </location>
</feature>
<dbReference type="PROSITE" id="PS50280">
    <property type="entry name" value="SET"/>
    <property type="match status" value="1"/>
</dbReference>
<feature type="domain" description="Post-SET" evidence="14">
    <location>
        <begin position="1915"/>
        <end position="1931"/>
    </location>
</feature>
<reference evidence="15 16" key="1">
    <citation type="submission" date="2022-01" db="EMBL/GenBank/DDBJ databases">
        <title>A high-quality chromosome-level genome assembly of rohu carp, Labeo rohita.</title>
        <authorList>
            <person name="Arick M.A. II"/>
            <person name="Hsu C.-Y."/>
            <person name="Magbanua Z."/>
            <person name="Pechanova O."/>
            <person name="Grover C."/>
            <person name="Miller E."/>
            <person name="Thrash A."/>
            <person name="Ezzel L."/>
            <person name="Alam S."/>
            <person name="Benzie J."/>
            <person name="Hamilton M."/>
            <person name="Karsi A."/>
            <person name="Lawrence M.L."/>
            <person name="Peterson D.G."/>
        </authorList>
    </citation>
    <scope>NUCLEOTIDE SEQUENCE [LARGE SCALE GENOMIC DNA]</scope>
    <source>
        <strain evidence="16">BAU-BD-2019</strain>
        <tissue evidence="15">Blood</tissue>
    </source>
</reference>
<dbReference type="Pfam" id="PF00076">
    <property type="entry name" value="RRM_1"/>
    <property type="match status" value="1"/>
</dbReference>
<name>A0ABQ8MF61_LABRO</name>
<dbReference type="Gene3D" id="2.170.270.10">
    <property type="entry name" value="SET domain"/>
    <property type="match status" value="1"/>
</dbReference>
<dbReference type="PROSITE" id="PS50102">
    <property type="entry name" value="RRM"/>
    <property type="match status" value="1"/>
</dbReference>
<evidence type="ECO:0000256" key="5">
    <source>
        <dbReference type="ARBA" id="ARBA00022853"/>
    </source>
</evidence>
<feature type="domain" description="RRM" evidence="12">
    <location>
        <begin position="127"/>
        <end position="213"/>
    </location>
</feature>
<evidence type="ECO:0000256" key="1">
    <source>
        <dbReference type="ARBA" id="ARBA00004123"/>
    </source>
</evidence>
<evidence type="ECO:0000256" key="7">
    <source>
        <dbReference type="ARBA" id="ARBA00023015"/>
    </source>
</evidence>
<dbReference type="PANTHER" id="PTHR45814:SF1">
    <property type="entry name" value="HISTONE-LYSINE N-METHYLTRANSFERASE SETD1B"/>
    <property type="match status" value="1"/>
</dbReference>
<feature type="region of interest" description="Disordered" evidence="11">
    <location>
        <begin position="967"/>
        <end position="1201"/>
    </location>
</feature>
<feature type="compositionally biased region" description="Basic and acidic residues" evidence="11">
    <location>
        <begin position="1059"/>
        <end position="1075"/>
    </location>
</feature>
<keyword evidence="16" id="KW-1185">Reference proteome</keyword>
<keyword evidence="7" id="KW-0805">Transcription regulation</keyword>
<dbReference type="InterPro" id="IPR003616">
    <property type="entry name" value="Post-SET_dom"/>
</dbReference>
<accession>A0ABQ8MF61</accession>
<evidence type="ECO:0000256" key="4">
    <source>
        <dbReference type="ARBA" id="ARBA00022691"/>
    </source>
</evidence>
<dbReference type="SUPFAM" id="SSF54928">
    <property type="entry name" value="RNA-binding domain, RBD"/>
    <property type="match status" value="1"/>
</dbReference>
<feature type="region of interest" description="Disordered" evidence="11">
    <location>
        <begin position="388"/>
        <end position="415"/>
    </location>
</feature>
<evidence type="ECO:0000256" key="3">
    <source>
        <dbReference type="ARBA" id="ARBA00022679"/>
    </source>
</evidence>
<feature type="compositionally biased region" description="Basic and acidic residues" evidence="11">
    <location>
        <begin position="1040"/>
        <end position="1050"/>
    </location>
</feature>
<dbReference type="Pfam" id="PF11764">
    <property type="entry name" value="N-SET"/>
    <property type="match status" value="1"/>
</dbReference>
<feature type="compositionally biased region" description="Low complexity" evidence="11">
    <location>
        <begin position="668"/>
        <end position="678"/>
    </location>
</feature>
<dbReference type="Proteomes" id="UP000830375">
    <property type="component" value="Unassembled WGS sequence"/>
</dbReference>
<feature type="compositionally biased region" description="Polar residues" evidence="11">
    <location>
        <begin position="389"/>
        <end position="400"/>
    </location>
</feature>
<evidence type="ECO:0000256" key="2">
    <source>
        <dbReference type="ARBA" id="ARBA00022603"/>
    </source>
</evidence>
<feature type="compositionally biased region" description="Polar residues" evidence="11">
    <location>
        <begin position="645"/>
        <end position="662"/>
    </location>
</feature>
<feature type="region of interest" description="Disordered" evidence="11">
    <location>
        <begin position="537"/>
        <end position="713"/>
    </location>
</feature>
<dbReference type="InterPro" id="IPR024657">
    <property type="entry name" value="COMPASS_Set1_N-SET"/>
</dbReference>
<dbReference type="SUPFAM" id="SSF82199">
    <property type="entry name" value="SET domain"/>
    <property type="match status" value="1"/>
</dbReference>
<feature type="region of interest" description="Disordered" evidence="11">
    <location>
        <begin position="297"/>
        <end position="332"/>
    </location>
</feature>
<dbReference type="InterPro" id="IPR012677">
    <property type="entry name" value="Nucleotide-bd_a/b_plait_sf"/>
</dbReference>
<dbReference type="InterPro" id="IPR046341">
    <property type="entry name" value="SET_dom_sf"/>
</dbReference>
<keyword evidence="5" id="KW-0156">Chromatin regulator</keyword>
<keyword evidence="8" id="KW-0804">Transcription</keyword>
<gene>
    <name evidence="15" type="ORF">H4Q32_007140</name>
</gene>
<keyword evidence="3" id="KW-0808">Transferase</keyword>
<evidence type="ECO:0000256" key="11">
    <source>
        <dbReference type="SAM" id="MobiDB-lite"/>
    </source>
</evidence>
<dbReference type="SMART" id="SM01291">
    <property type="entry name" value="N-SET"/>
    <property type="match status" value="1"/>
</dbReference>
<dbReference type="InterPro" id="IPR000504">
    <property type="entry name" value="RRM_dom"/>
</dbReference>
<dbReference type="SMART" id="SM00317">
    <property type="entry name" value="SET"/>
    <property type="match status" value="1"/>
</dbReference>
<organism evidence="15 16">
    <name type="scientific">Labeo rohita</name>
    <name type="common">Indian major carp</name>
    <name type="synonym">Cyprinus rohita</name>
    <dbReference type="NCBI Taxonomy" id="84645"/>
    <lineage>
        <taxon>Eukaryota</taxon>
        <taxon>Metazoa</taxon>
        <taxon>Chordata</taxon>
        <taxon>Craniata</taxon>
        <taxon>Vertebrata</taxon>
        <taxon>Euteleostomi</taxon>
        <taxon>Actinopterygii</taxon>
        <taxon>Neopterygii</taxon>
        <taxon>Teleostei</taxon>
        <taxon>Ostariophysi</taxon>
        <taxon>Cypriniformes</taxon>
        <taxon>Cyprinidae</taxon>
        <taxon>Labeoninae</taxon>
        <taxon>Labeonini</taxon>
        <taxon>Labeo</taxon>
    </lineage>
</organism>
<evidence type="ECO:0000259" key="12">
    <source>
        <dbReference type="PROSITE" id="PS50102"/>
    </source>
</evidence>
<comment type="caution">
    <text evidence="15">The sequence shown here is derived from an EMBL/GenBank/DDBJ whole genome shotgun (WGS) entry which is preliminary data.</text>
</comment>
<keyword evidence="2" id="KW-0489">Methyltransferase</keyword>
<feature type="compositionally biased region" description="Polar residues" evidence="11">
    <location>
        <begin position="537"/>
        <end position="557"/>
    </location>
</feature>
<evidence type="ECO:0000313" key="15">
    <source>
        <dbReference type="EMBL" id="KAI2661522.1"/>
    </source>
</evidence>
<dbReference type="InterPro" id="IPR037841">
    <property type="entry name" value="SET_SETD1A/B"/>
</dbReference>
<keyword evidence="9" id="KW-0539">Nucleus</keyword>
<feature type="compositionally biased region" description="Basic residues" evidence="11">
    <location>
        <begin position="403"/>
        <end position="412"/>
    </location>
</feature>
<feature type="compositionally biased region" description="Pro residues" evidence="11">
    <location>
        <begin position="629"/>
        <end position="640"/>
    </location>
</feature>
<feature type="domain" description="SET" evidence="13">
    <location>
        <begin position="1792"/>
        <end position="1909"/>
    </location>
</feature>
<dbReference type="SMART" id="SM00360">
    <property type="entry name" value="RRM"/>
    <property type="match status" value="1"/>
</dbReference>
<evidence type="ECO:0000259" key="13">
    <source>
        <dbReference type="PROSITE" id="PS50280"/>
    </source>
</evidence>
<evidence type="ECO:0000256" key="10">
    <source>
        <dbReference type="PROSITE-ProRule" id="PRU00176"/>
    </source>
</evidence>
<sequence length="1931" mass="216510">MMIHSHLSHMRSVLMTARVWRQVPPTCCAAVMLLLLGDTVEKEGQWKDNDALGKTDSCDLLENATPNWSCYKLIIDPVLNGGSQKLYRYDGQHFSAPHPECFPVDVIRDPRIARFWTKFQEADLPVDEYYVGAPKELTFARLNDNIRDGFLSEMCKNFGEIQDLKVLYNPKNKKHLGIAQVVFESVKAANNAVKTLHNTSVMGNNIHVEFDPKGVKRNRYFQMLVSGLYTPFTLPVGDEGWEPQSPSSFNDSLTECEPLKKLSFTLSSSSSSICNGSPSLDCSTPLSMDTAYSSMHQDTPSSFWQTPQYQDTPCTPSLTHSRPGTPPQCEKTPYESALISSASSVPFIQSIPNISQLQPDHMTQPASSKPSIIQGAVQNFWKLGGAPCQNGSFSNRQRTPGRNPHHRGGHRVRPLESKYQNAYNRRPQHHYIHRPVYRGAHYRSGSTTNQPFRTFQDAPTTPSYSDKLTCQIFTGSIKDLSVNHRSVAEDLPSLPSLEILPPKTIGLDVHHILPDMQMNTNMSEDTFSGTQVPCKTTQEVNQNHRPPQGQSSHSSTPKPCPSSETTEDLSEPVVQCPSPESPAPESKPDSLDSRIQMLLSAGSPVLPLLNQESSDSETSATEEHDPDYHPQPSPKAPSPSPSHSTDAILNCDQTSTIVSDNGSHSRETSSVVEDVSVTPLCDVSKDDHELQSAKKPKVNSNEGEDTADQPCSIPVICSNRSSLPPPIPQMPPIIIPPSAHYPSLPSSNLPSNLGPPPMSPLLPGYSSSCSLFPPQNIQQVCRPPNWQGSQVPLPIPTRITQGQTSFSPPFLPPPFNFMSHRPPYPSAGCSSTMLRYRPPWPPPPMPSFDPSVPPPGYVPMKELSHKAAVDVVLAVVASELRAIVKKDIHRRMIEIVAFKAFDHWWDDKEQAAKVSTPTVKSVGNKDTTLRAMEQCLKMGNAGVEGSVLGTGKISLHGRIKLPSFKLKRKDTSTEASSEVKRICASPGLEHSEDEESEQQTAPDNVEGDTTKSASDDTMVKRRHARPLALDSEEEEDEEISDKAEHPKSDESDVSAQEGDEMKVDKVHKDKKKKSDPCVVVEDEDHSDTGYDSLASPRTVSDSSASSPSDSSVSSRSVFDSSDDRSDDSSDSLSSGEDDRLDGESSFSETPHEDRKIEETIWISSDEDENENQEIIHTPVYSSFTQWEEDLDPPVTPSAPDLVESDEDYELFDLDLARTEDPEEELSVRVYMQGLKLPEPLRYSLQDPVKHCLTNKLKLPDPVIFFSEQDSELPSPPSPTYRGLSDDLETQYTSDSEDQRVITETLEDTENLRPITPTGSLSDSDPEMELGRRFSPPAIEEVELPHTPGGCLEMEETEDHILPPGPPTPLPPPPSPTGIQELPFSPIYHYPPLPSSYPTYEETPKTPGRVSGPRHVNHSERITPVGLLQETLLRMGSPCNPVLSPCADRIPRTPGRDMSPSPPVINHGERNVQHRELWTSGLHHHNSGSDAQTNNFSLNNSRAPHGHHVPSRQTACLDTARLKRRRERLKMRRRMIELQRTRQYTNINNHSSLQVNNVTTKSSSNQVLDCVSDIRTEHPPPEAHIQKRLLEDKHPQNENQRLQESSFVWRRWRESSSTHRLVFSPRSERREKLVLHAVWTKGVNEEEIKHLKATYERLVVEDKECDWLNSTRWVPHPHILKHIKHIIDKLLVDRCLKIDLFSKCILLCCLFLDSVAPTSNPDDRPRRWRDGIRNHVTGCARSEGYYFISKREKLRYLRDELPASEEAEQRRLMSSFSCDSDLLKFNQLKFRKKKLRFGRSRIHDWGLFAEEPIAADEMIIEYVGQSIRQVIADMRERRYENEGIGSSYLFRVDQDTIIDATKCGNLARFINHSCNPNCYAKIITVEAQKKIVIYSRQPIGVNEEITYDYKFPIEDEKIPCLCSAENCRGTLN</sequence>
<feature type="compositionally biased region" description="Basic and acidic residues" evidence="11">
    <location>
        <begin position="1149"/>
        <end position="1158"/>
    </location>
</feature>
<protein>
    <submittedName>
        <fullName evidence="15">Histone-lysine N-methyltransferase SETD1B-A</fullName>
    </submittedName>
</protein>
<feature type="compositionally biased region" description="Low complexity" evidence="11">
    <location>
        <begin position="1099"/>
        <end position="1119"/>
    </location>
</feature>
<proteinExistence type="predicted"/>
<comment type="subcellular location">
    <subcellularLocation>
        <location evidence="1">Nucleus</location>
    </subcellularLocation>
</comment>
<dbReference type="InterPro" id="IPR044570">
    <property type="entry name" value="Set1-like"/>
</dbReference>
<dbReference type="PANTHER" id="PTHR45814">
    <property type="entry name" value="HISTONE-LYSINE N-METHYLTRANSFERASE SETD1"/>
    <property type="match status" value="1"/>
</dbReference>
<dbReference type="Gene3D" id="3.30.70.330">
    <property type="match status" value="1"/>
</dbReference>
<feature type="compositionally biased region" description="Basic and acidic residues" evidence="11">
    <location>
        <begin position="683"/>
        <end position="692"/>
    </location>
</feature>
<feature type="compositionally biased region" description="Basic and acidic residues" evidence="11">
    <location>
        <begin position="969"/>
        <end position="981"/>
    </location>
</feature>
<keyword evidence="6 10" id="KW-0694">RNA-binding</keyword>
<evidence type="ECO:0000256" key="6">
    <source>
        <dbReference type="ARBA" id="ARBA00022884"/>
    </source>
</evidence>
<dbReference type="CDD" id="cd19169">
    <property type="entry name" value="SET_SETD1"/>
    <property type="match status" value="1"/>
</dbReference>